<feature type="domain" description="Molybdopterin cofactor biosynthesis C (MoaC)" evidence="7">
    <location>
        <begin position="13"/>
        <end position="148"/>
    </location>
</feature>
<dbReference type="AlphaFoldDB" id="E7AA73"/>
<dbReference type="GO" id="GO:0061799">
    <property type="term" value="F:cyclic pyranopterin monophosphate synthase activity"/>
    <property type="evidence" value="ECO:0007669"/>
    <property type="project" value="UniProtKB-EC"/>
</dbReference>
<dbReference type="Proteomes" id="UP000007934">
    <property type="component" value="Chromosome"/>
</dbReference>
<dbReference type="GO" id="GO:0006777">
    <property type="term" value="P:Mo-molybdopterin cofactor biosynthetic process"/>
    <property type="evidence" value="ECO:0007669"/>
    <property type="project" value="UniProtKB-KW"/>
</dbReference>
<accession>E7AA73</accession>
<dbReference type="HOGENOM" id="CLU_074693_1_1_7"/>
<dbReference type="NCBIfam" id="NF006870">
    <property type="entry name" value="PRK09364.1"/>
    <property type="match status" value="1"/>
</dbReference>
<evidence type="ECO:0000259" key="7">
    <source>
        <dbReference type="Pfam" id="PF01967"/>
    </source>
</evidence>
<comment type="catalytic activity">
    <reaction evidence="1">
        <text>(8S)-3',8-cyclo-7,8-dihydroguanosine 5'-triphosphate = cyclic pyranopterin phosphate + diphosphate</text>
        <dbReference type="Rhea" id="RHEA:49580"/>
        <dbReference type="ChEBI" id="CHEBI:33019"/>
        <dbReference type="ChEBI" id="CHEBI:59648"/>
        <dbReference type="ChEBI" id="CHEBI:131766"/>
        <dbReference type="EC" id="4.6.1.17"/>
    </reaction>
</comment>
<dbReference type="CDD" id="cd01420">
    <property type="entry name" value="MoaC_PE"/>
    <property type="match status" value="1"/>
</dbReference>
<organism evidence="8 9">
    <name type="scientific">Helicobacter felis (strain ATCC 49179 / CCUG 28539 / NCTC 12436 / CS1)</name>
    <dbReference type="NCBI Taxonomy" id="936155"/>
    <lineage>
        <taxon>Bacteria</taxon>
        <taxon>Pseudomonadati</taxon>
        <taxon>Campylobacterota</taxon>
        <taxon>Epsilonproteobacteria</taxon>
        <taxon>Campylobacterales</taxon>
        <taxon>Helicobacteraceae</taxon>
        <taxon>Helicobacter</taxon>
    </lineage>
</organism>
<proteinExistence type="predicted"/>
<dbReference type="RefSeq" id="WP_013469014.1">
    <property type="nucleotide sequence ID" value="NC_014810.2"/>
</dbReference>
<keyword evidence="5" id="KW-0456">Lyase</keyword>
<dbReference type="STRING" id="936155.HFELIS_05610"/>
<evidence type="ECO:0000256" key="6">
    <source>
        <dbReference type="ARBA" id="ARBA00055087"/>
    </source>
</evidence>
<dbReference type="NCBIfam" id="TIGR00581">
    <property type="entry name" value="moaC"/>
    <property type="match status" value="1"/>
</dbReference>
<dbReference type="PANTHER" id="PTHR22960">
    <property type="entry name" value="MOLYBDOPTERIN COFACTOR SYNTHESIS PROTEIN A"/>
    <property type="match status" value="1"/>
</dbReference>
<dbReference type="OrthoDB" id="9794429at2"/>
<evidence type="ECO:0000313" key="9">
    <source>
        <dbReference type="Proteomes" id="UP000007934"/>
    </source>
</evidence>
<comment type="function">
    <text evidence="6">Catalyzes the conversion of (8S)-3',8-cyclo-7,8-dihydroguanosine 5'-triphosphate to cyclic pyranopterin monophosphate (cPMP).</text>
</comment>
<dbReference type="InterPro" id="IPR047594">
    <property type="entry name" value="MoaC_bact/euk"/>
</dbReference>
<dbReference type="InterPro" id="IPR036522">
    <property type="entry name" value="MoaC_sf"/>
</dbReference>
<dbReference type="KEGG" id="hfe:HFELIS_05610"/>
<evidence type="ECO:0000256" key="1">
    <source>
        <dbReference type="ARBA" id="ARBA00001637"/>
    </source>
</evidence>
<gene>
    <name evidence="8" type="primary">moaC</name>
    <name evidence="8" type="ordered locus">Hfelis_05610</name>
</gene>
<dbReference type="eggNOG" id="COG0315">
    <property type="taxonomic scope" value="Bacteria"/>
</dbReference>
<dbReference type="InterPro" id="IPR023045">
    <property type="entry name" value="MoaC"/>
</dbReference>
<evidence type="ECO:0000313" key="8">
    <source>
        <dbReference type="EMBL" id="CBY82645.1"/>
    </source>
</evidence>
<evidence type="ECO:0000256" key="2">
    <source>
        <dbReference type="ARBA" id="ARBA00005046"/>
    </source>
</evidence>
<comment type="pathway">
    <text evidence="2">Cofactor biosynthesis; molybdopterin biosynthesis.</text>
</comment>
<protein>
    <recommendedName>
        <fullName evidence="3">cyclic pyranopterin monophosphate synthase</fullName>
        <ecNumber evidence="3">4.6.1.17</ecNumber>
    </recommendedName>
</protein>
<dbReference type="SUPFAM" id="SSF55040">
    <property type="entry name" value="Molybdenum cofactor biosynthesis protein C, MoaC"/>
    <property type="match status" value="1"/>
</dbReference>
<dbReference type="Pfam" id="PF01967">
    <property type="entry name" value="MoaC"/>
    <property type="match status" value="1"/>
</dbReference>
<dbReference type="InterPro" id="IPR050105">
    <property type="entry name" value="MoCo_biosynth_MoaA/MoaC"/>
</dbReference>
<reference evidence="8 9" key="1">
    <citation type="journal article" date="2011" name="Genome Biol. Evol.">
        <title>Comparative whole genome sequence analysis of the carcinogenic bacterial model pathogen Helicobacter felis.</title>
        <authorList>
            <person name="Arnold I.C."/>
            <person name="Zigova Z."/>
            <person name="Holden M."/>
            <person name="Lawley T.D."/>
            <person name="Rad R."/>
            <person name="Dougan G."/>
            <person name="Falkow S."/>
            <person name="Bentley S.D."/>
            <person name="Muller A."/>
        </authorList>
    </citation>
    <scope>NUCLEOTIDE SEQUENCE [LARGE SCALE GENOMIC DNA]</scope>
    <source>
        <strain evidence="9">ATCC 49179 / CCUG 28539 / NCTC 12436 / CS1</strain>
    </source>
</reference>
<evidence type="ECO:0000256" key="3">
    <source>
        <dbReference type="ARBA" id="ARBA00012575"/>
    </source>
</evidence>
<dbReference type="EC" id="4.6.1.17" evidence="3"/>
<dbReference type="UniPathway" id="UPA00344"/>
<dbReference type="InterPro" id="IPR002820">
    <property type="entry name" value="Mopterin_CF_biosynth-C_dom"/>
</dbReference>
<dbReference type="GeneID" id="36134077"/>
<sequence>MFNHLDSHNNPTMVDVSSKDRSVRVALACGKICMSKQAYQAVLDNQVKKGPVLQTAIIAAIMGAKQTSALIPMCHPLPLAGIHVDIVEKEEECAFILKVRVKCQAQTGVEMEALSGVSVGLLTIYDMVKGLDKSMTIQEIYLEHKSGGKNGEYFRNKE</sequence>
<keyword evidence="4" id="KW-0501">Molybdenum cofactor biosynthesis</keyword>
<evidence type="ECO:0000256" key="4">
    <source>
        <dbReference type="ARBA" id="ARBA00023150"/>
    </source>
</evidence>
<name>E7AA73_HELFC</name>
<keyword evidence="9" id="KW-1185">Reference proteome</keyword>
<dbReference type="EMBL" id="FQ670179">
    <property type="protein sequence ID" value="CBY82645.1"/>
    <property type="molecule type" value="Genomic_DNA"/>
</dbReference>
<evidence type="ECO:0000256" key="5">
    <source>
        <dbReference type="ARBA" id="ARBA00023239"/>
    </source>
</evidence>
<dbReference type="Gene3D" id="3.30.70.640">
    <property type="entry name" value="Molybdopterin cofactor biosynthesis C (MoaC) domain"/>
    <property type="match status" value="1"/>
</dbReference>